<evidence type="ECO:0000259" key="1">
    <source>
        <dbReference type="Pfam" id="PF04230"/>
    </source>
</evidence>
<dbReference type="HOGENOM" id="CLU_056164_0_0_11"/>
<gene>
    <name evidence="2" type="ORF">SacmaDRAFT_0593</name>
</gene>
<dbReference type="eggNOG" id="COG2327">
    <property type="taxonomic scope" value="Bacteria"/>
</dbReference>
<dbReference type="Proteomes" id="UP000004926">
    <property type="component" value="Chromosome"/>
</dbReference>
<protein>
    <recommendedName>
        <fullName evidence="1">Polysaccharide pyruvyl transferase domain-containing protein</fullName>
    </recommendedName>
</protein>
<proteinExistence type="predicted"/>
<sequence length="409" mass="42843">MKRRGAHRAMRVGVFGLLGTGNLGNDASFEAVLAFLRERYPNATVDCRCGGPAYVEQRYGVAASPLNAYGGEYRTASTAGAIVGKAVGKLVDAVRTARWVRRHDVVIVPGMGVLEATLPLRPWGFPYSLLLLCVAGRVFGTTVALVGVGADVVGGAASRRVLALAARLARYRSYRDELSRDAMRAMGVDTSADGVFPDLAFALPTPEPTSGPTGAVGVGVMDFRGGDGDRHRADELHAAYVGALVGFIRWLVASGRTVRLFVGDHVDDAVAAKIVAEVGSPAVSAPKVSTMDELQREMATVDSVVATRYHNVVCALRLGKPTISVGYAAKNHALMASMGLGPFCLSAYDVTGDRLVALFTELVSSDRAPDLAERNRAAARGIEAQFAELSAAVLAAPPARPPVPAGKGA</sequence>
<dbReference type="AlphaFoldDB" id="H5X583"/>
<accession>H5X583</accession>
<feature type="domain" description="Polysaccharide pyruvyl transferase" evidence="1">
    <location>
        <begin position="22"/>
        <end position="327"/>
    </location>
</feature>
<dbReference type="InterPro" id="IPR007345">
    <property type="entry name" value="Polysacch_pyruvyl_Trfase"/>
</dbReference>
<dbReference type="EMBL" id="CM001439">
    <property type="protein sequence ID" value="EHR48894.1"/>
    <property type="molecule type" value="Genomic_DNA"/>
</dbReference>
<evidence type="ECO:0000313" key="3">
    <source>
        <dbReference type="Proteomes" id="UP000004926"/>
    </source>
</evidence>
<dbReference type="RefSeq" id="WP_009152284.1">
    <property type="nucleotide sequence ID" value="NZ_CM001439.1"/>
</dbReference>
<evidence type="ECO:0000313" key="2">
    <source>
        <dbReference type="EMBL" id="EHR48894.1"/>
    </source>
</evidence>
<dbReference type="Pfam" id="PF04230">
    <property type="entry name" value="PS_pyruv_trans"/>
    <property type="match status" value="1"/>
</dbReference>
<name>H5X583_9PSEU</name>
<dbReference type="PANTHER" id="PTHR36836:SF1">
    <property type="entry name" value="COLANIC ACID BIOSYNTHESIS PROTEIN WCAK"/>
    <property type="match status" value="1"/>
</dbReference>
<dbReference type="STRING" id="882083.SacmaDRAFT_0593"/>
<organism evidence="2 3">
    <name type="scientific">Saccharomonospora marina XMU15</name>
    <dbReference type="NCBI Taxonomy" id="882083"/>
    <lineage>
        <taxon>Bacteria</taxon>
        <taxon>Bacillati</taxon>
        <taxon>Actinomycetota</taxon>
        <taxon>Actinomycetes</taxon>
        <taxon>Pseudonocardiales</taxon>
        <taxon>Pseudonocardiaceae</taxon>
        <taxon>Saccharomonospora</taxon>
    </lineage>
</organism>
<dbReference type="PANTHER" id="PTHR36836">
    <property type="entry name" value="COLANIC ACID BIOSYNTHESIS PROTEIN WCAK"/>
    <property type="match status" value="1"/>
</dbReference>
<reference evidence="2 3" key="1">
    <citation type="journal article" date="2012" name="Stand. Genomic Sci.">
        <title>Genome sequence of the ocean sediment bacterium Saccharomonospora marina type strain (XMU15(T)).</title>
        <authorList>
            <person name="Klenk H.P."/>
            <person name="Lu M."/>
            <person name="Lucas S."/>
            <person name="Lapidus A."/>
            <person name="Copeland A."/>
            <person name="Pitluck S."/>
            <person name="Goodwin L.A."/>
            <person name="Han C."/>
            <person name="Tapia R."/>
            <person name="Brambilla E.M."/>
            <person name="Potter G."/>
            <person name="Land M."/>
            <person name="Ivanova N."/>
            <person name="Rohde M."/>
            <person name="Goker M."/>
            <person name="Detter J.C."/>
            <person name="Li W.J."/>
            <person name="Kyrpides N.C."/>
            <person name="Woyke T."/>
        </authorList>
    </citation>
    <scope>NUCLEOTIDE SEQUENCE [LARGE SCALE GENOMIC DNA]</scope>
    <source>
        <strain evidence="2 3">XMU15</strain>
    </source>
</reference>
<keyword evidence="3" id="KW-1185">Reference proteome</keyword>